<organism evidence="1 2">
    <name type="scientific">Anisodus tanguticus</name>
    <dbReference type="NCBI Taxonomy" id="243964"/>
    <lineage>
        <taxon>Eukaryota</taxon>
        <taxon>Viridiplantae</taxon>
        <taxon>Streptophyta</taxon>
        <taxon>Embryophyta</taxon>
        <taxon>Tracheophyta</taxon>
        <taxon>Spermatophyta</taxon>
        <taxon>Magnoliopsida</taxon>
        <taxon>eudicotyledons</taxon>
        <taxon>Gunneridae</taxon>
        <taxon>Pentapetalae</taxon>
        <taxon>asterids</taxon>
        <taxon>lamiids</taxon>
        <taxon>Solanales</taxon>
        <taxon>Solanaceae</taxon>
        <taxon>Solanoideae</taxon>
        <taxon>Hyoscyameae</taxon>
        <taxon>Anisodus</taxon>
    </lineage>
</organism>
<proteinExistence type="predicted"/>
<dbReference type="PANTHER" id="PTHR35131:SF1">
    <property type="entry name" value="EXPRESSED PROTEIN"/>
    <property type="match status" value="1"/>
</dbReference>
<name>A0AAE1S4I9_9SOLA</name>
<sequence length="111" mass="12680">MNTSDLVEVGTKGSIGSLLKKEIEYFRGLELECNWAFIESHKSNYMEMDSSGCRCWPSFGSCTTKWKKKRRNSGGYLLAMCSTVEVSESHTKNEIVRFSDTEADLEHVLWL</sequence>
<gene>
    <name evidence="1" type="ORF">RND71_015572</name>
</gene>
<dbReference type="EMBL" id="JAVYJV010000008">
    <property type="protein sequence ID" value="KAK4364214.1"/>
    <property type="molecule type" value="Genomic_DNA"/>
</dbReference>
<comment type="caution">
    <text evidence="1">The sequence shown here is derived from an EMBL/GenBank/DDBJ whole genome shotgun (WGS) entry which is preliminary data.</text>
</comment>
<dbReference type="AlphaFoldDB" id="A0AAE1S4I9"/>
<dbReference type="PANTHER" id="PTHR35131">
    <property type="entry name" value="EXPRESSED PROTEIN"/>
    <property type="match status" value="1"/>
</dbReference>
<evidence type="ECO:0000313" key="1">
    <source>
        <dbReference type="EMBL" id="KAK4364214.1"/>
    </source>
</evidence>
<evidence type="ECO:0000313" key="2">
    <source>
        <dbReference type="Proteomes" id="UP001291623"/>
    </source>
</evidence>
<accession>A0AAE1S4I9</accession>
<reference evidence="1" key="1">
    <citation type="submission" date="2023-12" db="EMBL/GenBank/DDBJ databases">
        <title>Genome assembly of Anisodus tanguticus.</title>
        <authorList>
            <person name="Wang Y.-J."/>
        </authorList>
    </citation>
    <scope>NUCLEOTIDE SEQUENCE</scope>
    <source>
        <strain evidence="1">KB-2021</strain>
        <tissue evidence="1">Leaf</tissue>
    </source>
</reference>
<dbReference type="Proteomes" id="UP001291623">
    <property type="component" value="Unassembled WGS sequence"/>
</dbReference>
<keyword evidence="2" id="KW-1185">Reference proteome</keyword>
<protein>
    <submittedName>
        <fullName evidence="1">Uncharacterized protein</fullName>
    </submittedName>
</protein>